<keyword evidence="1" id="KW-0812">Transmembrane</keyword>
<evidence type="ECO:0000313" key="3">
    <source>
        <dbReference type="Proteomes" id="UP000187181"/>
    </source>
</evidence>
<feature type="transmembrane region" description="Helical" evidence="1">
    <location>
        <begin position="85"/>
        <end position="106"/>
    </location>
</feature>
<dbReference type="Proteomes" id="UP000187181">
    <property type="component" value="Unassembled WGS sequence"/>
</dbReference>
<dbReference type="EMBL" id="FTPP01000001">
    <property type="protein sequence ID" value="SIT84109.1"/>
    <property type="molecule type" value="Genomic_DNA"/>
</dbReference>
<sequence>MIKQSTSMKPFKTVRLIWTFYRSFMLASLVITLCCIKLLWDYDFKIFGILFWFKVATLSSIFYFINSYKSNHYYYYQNLGISRALLWTTTLVFDILLFISLIVLAYNFR</sequence>
<feature type="transmembrane region" description="Helical" evidence="1">
    <location>
        <begin position="20"/>
        <end position="40"/>
    </location>
</feature>
<reference evidence="3" key="1">
    <citation type="submission" date="2017-01" db="EMBL/GenBank/DDBJ databases">
        <authorList>
            <person name="Varghese N."/>
            <person name="Submissions S."/>
        </authorList>
    </citation>
    <scope>NUCLEOTIDE SEQUENCE [LARGE SCALE GENOMIC DNA]</scope>
    <source>
        <strain evidence="3">LP100</strain>
    </source>
</reference>
<protein>
    <submittedName>
        <fullName evidence="2">Uncharacterized protein</fullName>
    </submittedName>
</protein>
<feature type="transmembrane region" description="Helical" evidence="1">
    <location>
        <begin position="46"/>
        <end position="65"/>
    </location>
</feature>
<dbReference type="STRING" id="1317125.SAMN05444128_1357"/>
<evidence type="ECO:0000256" key="1">
    <source>
        <dbReference type="SAM" id="Phobius"/>
    </source>
</evidence>
<keyword evidence="1" id="KW-0472">Membrane</keyword>
<organism evidence="2 3">
    <name type="scientific">Pontibacter indicus</name>
    <dbReference type="NCBI Taxonomy" id="1317125"/>
    <lineage>
        <taxon>Bacteria</taxon>
        <taxon>Pseudomonadati</taxon>
        <taxon>Bacteroidota</taxon>
        <taxon>Cytophagia</taxon>
        <taxon>Cytophagales</taxon>
        <taxon>Hymenobacteraceae</taxon>
        <taxon>Pontibacter</taxon>
    </lineage>
</organism>
<gene>
    <name evidence="2" type="ORF">SAMN05444128_1357</name>
</gene>
<dbReference type="AlphaFoldDB" id="A0A1R3X0P2"/>
<name>A0A1R3X0P2_9BACT</name>
<keyword evidence="3" id="KW-1185">Reference proteome</keyword>
<keyword evidence="1" id="KW-1133">Transmembrane helix</keyword>
<proteinExistence type="predicted"/>
<evidence type="ECO:0000313" key="2">
    <source>
        <dbReference type="EMBL" id="SIT84109.1"/>
    </source>
</evidence>
<accession>A0A1R3X0P2</accession>